<feature type="binding site" evidence="9">
    <location>
        <position position="106"/>
    </location>
    <ligand>
        <name>Zn(2+)</name>
        <dbReference type="ChEBI" id="CHEBI:29105"/>
        <label>2</label>
        <note>catalytic</note>
    </ligand>
</feature>
<dbReference type="PRINTS" id="PR00791">
    <property type="entry name" value="PEPDIPTASEA"/>
</dbReference>
<dbReference type="SUPFAM" id="SSF55486">
    <property type="entry name" value="Metalloproteases ('zincins'), catalytic domain"/>
    <property type="match status" value="1"/>
</dbReference>
<dbReference type="AlphaFoldDB" id="A0A9W3A0N2"/>
<dbReference type="GO" id="GO:0004180">
    <property type="term" value="F:carboxypeptidase activity"/>
    <property type="evidence" value="ECO:0007669"/>
    <property type="project" value="UniProtKB-KW"/>
</dbReference>
<feature type="active site" description="Proton acceptor 1" evidence="5">
    <location>
        <position position="107"/>
    </location>
</feature>
<evidence type="ECO:0000256" key="10">
    <source>
        <dbReference type="PROSITE-ProRule" id="PRU01355"/>
    </source>
</evidence>
<keyword evidence="11" id="KW-0121">Carboxypeptidase</keyword>
<keyword evidence="11" id="KW-0482">Metalloprotease</keyword>
<dbReference type="OrthoDB" id="10029630at2759"/>
<dbReference type="GO" id="GO:0008237">
    <property type="term" value="F:metallopeptidase activity"/>
    <property type="evidence" value="ECO:0007669"/>
    <property type="project" value="UniProtKB-KW"/>
</dbReference>
<dbReference type="PROSITE" id="PS52011">
    <property type="entry name" value="PEPTIDASE_M2"/>
    <property type="match status" value="1"/>
</dbReference>
<accession>A0A9W3A0N2</accession>
<keyword evidence="12" id="KW-1185">Reference proteome</keyword>
<dbReference type="OMA" id="ETIYHEM"/>
<feature type="binding site" evidence="6">
    <location>
        <position position="110"/>
    </location>
    <ligand>
        <name>Zn(2+)</name>
        <dbReference type="ChEBI" id="CHEBI:29105"/>
        <label>1</label>
        <note>catalytic</note>
    </ligand>
</feature>
<dbReference type="PANTHER" id="PTHR10514">
    <property type="entry name" value="ANGIOTENSIN-CONVERTING ENZYME"/>
    <property type="match status" value="1"/>
</dbReference>
<dbReference type="GO" id="GO:0008241">
    <property type="term" value="F:peptidyl-dipeptidase activity"/>
    <property type="evidence" value="ECO:0007669"/>
    <property type="project" value="InterPro"/>
</dbReference>
<evidence type="ECO:0000256" key="7">
    <source>
        <dbReference type="PIRSR" id="PIRSR601548-4"/>
    </source>
</evidence>
<dbReference type="RefSeq" id="XP_055880765.1">
    <property type="nucleotide sequence ID" value="XM_056024790.1"/>
</dbReference>
<protein>
    <recommendedName>
        <fullName evidence="11">Angiotensin-converting enzyme</fullName>
        <ecNumber evidence="11">3.4.-.-</ecNumber>
    </recommendedName>
</protein>
<dbReference type="PANTHER" id="PTHR10514:SF45">
    <property type="entry name" value="ANGIOTENSIN-CONVERTING ENZYME"/>
    <property type="match status" value="1"/>
</dbReference>
<feature type="disulfide bond" evidence="7 10">
    <location>
        <begin position="75"/>
        <end position="93"/>
    </location>
</feature>
<keyword evidence="2" id="KW-0732">Signal</keyword>
<evidence type="ECO:0000256" key="4">
    <source>
        <dbReference type="ARBA" id="ARBA00023180"/>
    </source>
</evidence>
<proteinExistence type="inferred from homology"/>
<feature type="binding site" evidence="6">
    <location>
        <position position="106"/>
    </location>
    <ligand>
        <name>Zn(2+)</name>
        <dbReference type="ChEBI" id="CHEBI:29105"/>
        <label>1</label>
        <note>catalytic</note>
    </ligand>
</feature>
<keyword evidence="6 11" id="KW-0862">Zinc</keyword>
<organism evidence="12 13">
    <name type="scientific">Biomphalaria glabrata</name>
    <name type="common">Bloodfluke planorb</name>
    <name type="synonym">Freshwater snail</name>
    <dbReference type="NCBI Taxonomy" id="6526"/>
    <lineage>
        <taxon>Eukaryota</taxon>
        <taxon>Metazoa</taxon>
        <taxon>Spiralia</taxon>
        <taxon>Lophotrochozoa</taxon>
        <taxon>Mollusca</taxon>
        <taxon>Gastropoda</taxon>
        <taxon>Heterobranchia</taxon>
        <taxon>Euthyneura</taxon>
        <taxon>Panpulmonata</taxon>
        <taxon>Hygrophila</taxon>
        <taxon>Lymnaeoidea</taxon>
        <taxon>Planorbidae</taxon>
        <taxon>Biomphalaria</taxon>
    </lineage>
</organism>
<keyword evidence="11" id="KW-0645">Protease</keyword>
<evidence type="ECO:0000256" key="5">
    <source>
        <dbReference type="PIRSR" id="PIRSR601548-1"/>
    </source>
</evidence>
<feature type="binding site" evidence="9">
    <location>
        <position position="134"/>
    </location>
    <ligand>
        <name>Zn(2+)</name>
        <dbReference type="ChEBI" id="CHEBI:29105"/>
        <label>2</label>
        <note>catalytic</note>
    </ligand>
</feature>
<reference evidence="13" key="1">
    <citation type="submission" date="2025-08" db="UniProtKB">
        <authorList>
            <consortium name="RefSeq"/>
        </authorList>
    </citation>
    <scope>IDENTIFICATION</scope>
</reference>
<evidence type="ECO:0000256" key="3">
    <source>
        <dbReference type="ARBA" id="ARBA00023157"/>
    </source>
</evidence>
<evidence type="ECO:0000256" key="9">
    <source>
        <dbReference type="PIRSR" id="PIRSR601548-8"/>
    </source>
</evidence>
<evidence type="ECO:0000313" key="13">
    <source>
        <dbReference type="RefSeq" id="XP_055880765.1"/>
    </source>
</evidence>
<dbReference type="GO" id="GO:0006508">
    <property type="term" value="P:proteolysis"/>
    <property type="evidence" value="ECO:0007669"/>
    <property type="project" value="UniProtKB-KW"/>
</dbReference>
<keyword evidence="11" id="KW-0378">Hydrolase</keyword>
<comment type="similarity">
    <text evidence="1 10 11">Belongs to the peptidase M2 family.</text>
</comment>
<dbReference type="InterPro" id="IPR001548">
    <property type="entry name" value="Peptidase_M2"/>
</dbReference>
<evidence type="ECO:0000256" key="2">
    <source>
        <dbReference type="ARBA" id="ARBA00022729"/>
    </source>
</evidence>
<dbReference type="CDD" id="cd06461">
    <property type="entry name" value="M2_ACE"/>
    <property type="match status" value="1"/>
</dbReference>
<dbReference type="GO" id="GO:0005886">
    <property type="term" value="C:plasma membrane"/>
    <property type="evidence" value="ECO:0007669"/>
    <property type="project" value="TreeGrafter"/>
</dbReference>
<evidence type="ECO:0000313" key="12">
    <source>
        <dbReference type="Proteomes" id="UP001165740"/>
    </source>
</evidence>
<dbReference type="EC" id="3.4.-.-" evidence="11"/>
<dbReference type="Pfam" id="PF01401">
    <property type="entry name" value="Peptidase_M2"/>
    <property type="match status" value="2"/>
</dbReference>
<feature type="active site" description="Proton donor 1" evidence="5">
    <location>
        <position position="189"/>
    </location>
</feature>
<evidence type="ECO:0000256" key="1">
    <source>
        <dbReference type="ARBA" id="ARBA00008139"/>
    </source>
</evidence>
<keyword evidence="6 11" id="KW-0479">Metal-binding</keyword>
<evidence type="ECO:0000256" key="11">
    <source>
        <dbReference type="RuleBase" id="RU361144"/>
    </source>
</evidence>
<sequence length="298" mass="34682">MWAQDWSTLIEDMRPYPNLSTFDLTNEMIRQNYTVLKMVQAADNFFQSLGLKAMPPRFWEKSLFENPSDGRQVACHAEAVDFRNGRDYRIRMCATVTMADLETIYHEMGHIQYFLQYAHQPYLSRISPHYGFHEAVGDTIALSAMTPHNMYSIGLLNQPFDDPRKCKYQGIYPPVTRTSEDFDAGSIYHISHNVYYISYFLSFVLQFQFHKALCEAAGFDGPLHRCNIYNSTRAGTKLSEMLRHGATQTWQKSLRVLTGTNRMDAQPLLDYFKPLMEYLKKENAEDIDWQPNCPFNNN</sequence>
<comment type="caution">
    <text evidence="10">Lacks conserved residue(s) required for the propagation of feature annotation.</text>
</comment>
<dbReference type="GeneID" id="106063042"/>
<name>A0A9W3A0N2_BIOGL</name>
<feature type="binding site" evidence="6">
    <location>
        <position position="134"/>
    </location>
    <ligand>
        <name>Zn(2+)</name>
        <dbReference type="ChEBI" id="CHEBI:29105"/>
        <label>1</label>
        <note>catalytic</note>
    </ligand>
</feature>
<comment type="cofactor">
    <cofactor evidence="11">
        <name>Zn(2+)</name>
        <dbReference type="ChEBI" id="CHEBI:29105"/>
    </cofactor>
    <text evidence="11">Binds 2 Zn(2+) ions per subunit.</text>
</comment>
<evidence type="ECO:0000256" key="8">
    <source>
        <dbReference type="PIRSR" id="PIRSR601548-6"/>
    </source>
</evidence>
<evidence type="ECO:0000256" key="6">
    <source>
        <dbReference type="PIRSR" id="PIRSR601548-3"/>
    </source>
</evidence>
<keyword evidence="4 11" id="KW-0325">Glycoprotein</keyword>
<feature type="binding site" evidence="9">
    <location>
        <position position="110"/>
    </location>
    <ligand>
        <name>Zn(2+)</name>
        <dbReference type="ChEBI" id="CHEBI:29105"/>
        <label>2</label>
        <note>catalytic</note>
    </ligand>
</feature>
<feature type="disulfide bond" evidence="7">
    <location>
        <begin position="214"/>
        <end position="226"/>
    </location>
</feature>
<dbReference type="Proteomes" id="UP001165740">
    <property type="component" value="Chromosome 1"/>
</dbReference>
<gene>
    <name evidence="13" type="primary">LOC106063042</name>
</gene>
<feature type="active site" description="Proton acceptor 2" evidence="8">
    <location>
        <position position="107"/>
    </location>
</feature>
<dbReference type="GO" id="GO:0046872">
    <property type="term" value="F:metal ion binding"/>
    <property type="evidence" value="ECO:0007669"/>
    <property type="project" value="UniProtKB-KW"/>
</dbReference>
<feature type="active site" description="Proton donor 2" evidence="8">
    <location>
        <position position="189"/>
    </location>
</feature>
<keyword evidence="3 7" id="KW-1015">Disulfide bond</keyword>